<dbReference type="Gene3D" id="3.40.50.150">
    <property type="entry name" value="Vaccinia Virus protein VP39"/>
    <property type="match status" value="1"/>
</dbReference>
<sequence length="232" mass="27365">MRRENSGLELSRVIFVGRTYEEYVRMFDLTDEELKNYTILDAPAGACSFTAIASQLGYRVTAADIAYFHSVEQLYQKGLDDIEHAIEGISKVKEKYKWDYFNSIDELEKQRNSALHDCVRHMNHSPELYSPANLPELPFKNGQFDMILSAHFLFMYSDRLDFNFHKKTLKEMTRVARKEIRIFPLTDLSGNRYEKLQEIIMFIHDLGWTAEERIVSYEFQQNGKSMLRVYRD</sequence>
<dbReference type="Proteomes" id="UP000447876">
    <property type="component" value="Unassembled WGS sequence"/>
</dbReference>
<reference evidence="1 2" key="1">
    <citation type="submission" date="2019-11" db="EMBL/GenBank/DDBJ databases">
        <title>Draft genome sequences of five Paenibacillus species of dairy origin.</title>
        <authorList>
            <person name="Olajide A.M."/>
            <person name="Chen S."/>
            <person name="Lapointe G."/>
        </authorList>
    </citation>
    <scope>NUCLEOTIDE SEQUENCE [LARGE SCALE GENOMIC DNA]</scope>
    <source>
        <strain evidence="1 2">12CR55</strain>
    </source>
</reference>
<dbReference type="EMBL" id="WNZW01000003">
    <property type="protein sequence ID" value="MUG45880.1"/>
    <property type="molecule type" value="Genomic_DNA"/>
</dbReference>
<keyword evidence="1" id="KW-0808">Transferase</keyword>
<evidence type="ECO:0000313" key="1">
    <source>
        <dbReference type="EMBL" id="MUG45880.1"/>
    </source>
</evidence>
<name>A0A7X3CN46_9BACL</name>
<gene>
    <name evidence="1" type="ORF">GNP95_12860</name>
</gene>
<dbReference type="RefSeq" id="WP_155611257.1">
    <property type="nucleotide sequence ID" value="NZ_WNZW01000003.1"/>
</dbReference>
<keyword evidence="1" id="KW-0489">Methyltransferase</keyword>
<accession>A0A7X3CN46</accession>
<organism evidence="1 2">
    <name type="scientific">Paenibacillus woosongensis</name>
    <dbReference type="NCBI Taxonomy" id="307580"/>
    <lineage>
        <taxon>Bacteria</taxon>
        <taxon>Bacillati</taxon>
        <taxon>Bacillota</taxon>
        <taxon>Bacilli</taxon>
        <taxon>Bacillales</taxon>
        <taxon>Paenibacillaceae</taxon>
        <taxon>Paenibacillus</taxon>
    </lineage>
</organism>
<dbReference type="AlphaFoldDB" id="A0A7X3CN46"/>
<protein>
    <submittedName>
        <fullName evidence="1">Methyltransferase domain-containing protein</fullName>
    </submittedName>
</protein>
<dbReference type="GO" id="GO:0008168">
    <property type="term" value="F:methyltransferase activity"/>
    <property type="evidence" value="ECO:0007669"/>
    <property type="project" value="UniProtKB-KW"/>
</dbReference>
<evidence type="ECO:0000313" key="2">
    <source>
        <dbReference type="Proteomes" id="UP000447876"/>
    </source>
</evidence>
<proteinExistence type="predicted"/>
<dbReference type="GO" id="GO:0032259">
    <property type="term" value="P:methylation"/>
    <property type="evidence" value="ECO:0007669"/>
    <property type="project" value="UniProtKB-KW"/>
</dbReference>
<dbReference type="OrthoDB" id="9787807at2"/>
<dbReference type="InterPro" id="IPR029063">
    <property type="entry name" value="SAM-dependent_MTases_sf"/>
</dbReference>
<comment type="caution">
    <text evidence="1">The sequence shown here is derived from an EMBL/GenBank/DDBJ whole genome shotgun (WGS) entry which is preliminary data.</text>
</comment>
<dbReference type="SUPFAM" id="SSF53335">
    <property type="entry name" value="S-adenosyl-L-methionine-dependent methyltransferases"/>
    <property type="match status" value="1"/>
</dbReference>